<organism evidence="2 3">
    <name type="scientific">Cryptosporidium hominis</name>
    <dbReference type="NCBI Taxonomy" id="237895"/>
    <lineage>
        <taxon>Eukaryota</taxon>
        <taxon>Sar</taxon>
        <taxon>Alveolata</taxon>
        <taxon>Apicomplexa</taxon>
        <taxon>Conoidasida</taxon>
        <taxon>Coccidia</taxon>
        <taxon>Eucoccidiorida</taxon>
        <taxon>Eimeriorina</taxon>
        <taxon>Cryptosporidiidae</taxon>
        <taxon>Cryptosporidium</taxon>
    </lineage>
</organism>
<keyword evidence="3" id="KW-1185">Reference proteome</keyword>
<dbReference type="Proteomes" id="UP001429100">
    <property type="component" value="Unassembled WGS sequence"/>
</dbReference>
<accession>A0ABX5BHL9</accession>
<evidence type="ECO:0000313" key="2">
    <source>
        <dbReference type="EMBL" id="PPS97984.1"/>
    </source>
</evidence>
<evidence type="ECO:0000313" key="3">
    <source>
        <dbReference type="Proteomes" id="UP001429100"/>
    </source>
</evidence>
<gene>
    <name evidence="2" type="ORF">GY17_00000711</name>
</gene>
<proteinExistence type="predicted"/>
<protein>
    <submittedName>
        <fullName evidence="2">Uncharacterized protein</fullName>
    </submittedName>
</protein>
<dbReference type="EMBL" id="JTAI01000002">
    <property type="protein sequence ID" value="PPS97984.1"/>
    <property type="molecule type" value="Genomic_DNA"/>
</dbReference>
<feature type="region of interest" description="Disordered" evidence="1">
    <location>
        <begin position="16"/>
        <end position="37"/>
    </location>
</feature>
<comment type="caution">
    <text evidence="2">The sequence shown here is derived from an EMBL/GenBank/DDBJ whole genome shotgun (WGS) entry which is preliminary data.</text>
</comment>
<sequence length="284" mass="32716">MTHIKPKITGMIIETSNQAGNNSPMSLEDPDEPSPSPINPITLKHTLRLASRVSISNNAKIEEKYFEEYPNSSLLTELGETLKAISVNDFSFSPSPLKLSKLPEDTEAKSIKSILTKSNDREKVKKSQKLCKKNNKRSKLEEEKTKKHIRKDSLNENIECCEIFDLDVQETAREVEIQSYESILGQTINESQSTDEKETNNSEIKKFTPSSFGSNESFRYSRWIKKNSIKNFISRYIPRFLIPAFKAIENLRIKFAIPTKIVEYRQELGQKKEKVKKKIKLKRK</sequence>
<reference evidence="2 3" key="2">
    <citation type="submission" date="2017-10" db="EMBL/GenBank/DDBJ databases">
        <title>Consistent, comparative and evidence-based genome annotation and re-annotation for the closely-related species, Cryptosporidium parvum, C. hominis and C. tyzzeri.</title>
        <authorList>
            <person name="Baptista R.P."/>
            <person name="Li Y."/>
            <person name="Sateriale A."/>
            <person name="Striepen B."/>
            <person name="Kissinger J.C."/>
        </authorList>
    </citation>
    <scope>NUCLEOTIDE SEQUENCE [LARGE SCALE GENOMIC DNA]</scope>
    <source>
        <strain evidence="2">30976</strain>
    </source>
</reference>
<evidence type="ECO:0000256" key="1">
    <source>
        <dbReference type="SAM" id="MobiDB-lite"/>
    </source>
</evidence>
<name>A0ABX5BHL9_CRYHO</name>
<reference evidence="2 3" key="1">
    <citation type="submission" date="2014-11" db="EMBL/GenBank/DDBJ databases">
        <title>Comparative genomic analysis of Cryptosporidium hominis reveals occurrence of genetic recombination in virulent subtypes.</title>
        <authorList>
            <person name="Guo Y."/>
            <person name="Tang K."/>
            <person name="Frace M."/>
            <person name="Li N."/>
            <person name="Roellig D.M."/>
            <person name="Sammons S."/>
            <person name="Knipe K."/>
            <person name="Rowe L."/>
            <person name="Feng Y."/>
            <person name="Xiao L."/>
        </authorList>
    </citation>
    <scope>NUCLEOTIDE SEQUENCE [LARGE SCALE GENOMIC DNA]</scope>
    <source>
        <strain evidence="2">30976</strain>
    </source>
</reference>